<dbReference type="GO" id="GO:0003677">
    <property type="term" value="F:DNA binding"/>
    <property type="evidence" value="ECO:0007669"/>
    <property type="project" value="InterPro"/>
</dbReference>
<evidence type="ECO:0008006" key="3">
    <source>
        <dbReference type="Google" id="ProtNLM"/>
    </source>
</evidence>
<sequence length="106" mass="12050">MKQGDIVMIEFPFSDASEKKLRPAVVLSNERYNEYANVLLAGIYGKKQPLSVRVTNADLEKKRLRKVSYISMQNVFSAQKSIIKYTIDALTARACKNILAEFGKYL</sequence>
<accession>A0A1F6DGR8</accession>
<dbReference type="AlphaFoldDB" id="A0A1F6DGR8"/>
<comment type="caution">
    <text evidence="1">The sequence shown here is derived from an EMBL/GenBank/DDBJ whole genome shotgun (WGS) entry which is preliminary data.</text>
</comment>
<dbReference type="Gene3D" id="2.30.30.110">
    <property type="match status" value="1"/>
</dbReference>
<organism evidence="1 2">
    <name type="scientific">Candidatus Kaiserbacteria bacterium RIFCSPHIGHO2_02_FULL_49_16</name>
    <dbReference type="NCBI Taxonomy" id="1798490"/>
    <lineage>
        <taxon>Bacteria</taxon>
        <taxon>Candidatus Kaiseribacteriota</taxon>
    </lineage>
</organism>
<gene>
    <name evidence="1" type="ORF">A3C86_04880</name>
</gene>
<evidence type="ECO:0000313" key="1">
    <source>
        <dbReference type="EMBL" id="OGG60598.1"/>
    </source>
</evidence>
<name>A0A1F6DGR8_9BACT</name>
<dbReference type="InterPro" id="IPR011067">
    <property type="entry name" value="Plasmid_toxin/cell-grow_inhib"/>
</dbReference>
<reference evidence="1 2" key="1">
    <citation type="journal article" date="2016" name="Nat. Commun.">
        <title>Thousands of microbial genomes shed light on interconnected biogeochemical processes in an aquifer system.</title>
        <authorList>
            <person name="Anantharaman K."/>
            <person name="Brown C.T."/>
            <person name="Hug L.A."/>
            <person name="Sharon I."/>
            <person name="Castelle C.J."/>
            <person name="Probst A.J."/>
            <person name="Thomas B.C."/>
            <person name="Singh A."/>
            <person name="Wilkins M.J."/>
            <person name="Karaoz U."/>
            <person name="Brodie E.L."/>
            <person name="Williams K.H."/>
            <person name="Hubbard S.S."/>
            <person name="Banfield J.F."/>
        </authorList>
    </citation>
    <scope>NUCLEOTIDE SEQUENCE [LARGE SCALE GENOMIC DNA]</scope>
</reference>
<proteinExistence type="predicted"/>
<dbReference type="SUPFAM" id="SSF50118">
    <property type="entry name" value="Cell growth inhibitor/plasmid maintenance toxic component"/>
    <property type="match status" value="1"/>
</dbReference>
<dbReference type="EMBL" id="MFLD01000011">
    <property type="protein sequence ID" value="OGG60598.1"/>
    <property type="molecule type" value="Genomic_DNA"/>
</dbReference>
<dbReference type="Pfam" id="PF02452">
    <property type="entry name" value="PemK_toxin"/>
    <property type="match status" value="1"/>
</dbReference>
<protein>
    <recommendedName>
        <fullName evidence="3">MazF family transcriptional regulator</fullName>
    </recommendedName>
</protein>
<evidence type="ECO:0000313" key="2">
    <source>
        <dbReference type="Proteomes" id="UP000178042"/>
    </source>
</evidence>
<dbReference type="Proteomes" id="UP000178042">
    <property type="component" value="Unassembled WGS sequence"/>
</dbReference>
<dbReference type="InterPro" id="IPR003477">
    <property type="entry name" value="PemK-like"/>
</dbReference>